<reference evidence="2 3" key="1">
    <citation type="submission" date="2024-02" db="EMBL/GenBank/DDBJ databases">
        <title>Deinococcus aluminii NBRC 112889.</title>
        <authorList>
            <person name="Ichikawa N."/>
            <person name="Katano-Makiyama Y."/>
            <person name="Hidaka K."/>
        </authorList>
    </citation>
    <scope>NUCLEOTIDE SEQUENCE [LARGE SCALE GENOMIC DNA]</scope>
    <source>
        <strain evidence="2 3">NBRC 112889</strain>
    </source>
</reference>
<feature type="compositionally biased region" description="Polar residues" evidence="1">
    <location>
        <begin position="198"/>
        <end position="207"/>
    </location>
</feature>
<feature type="region of interest" description="Disordered" evidence="1">
    <location>
        <begin position="111"/>
        <end position="207"/>
    </location>
</feature>
<feature type="compositionally biased region" description="Basic and acidic residues" evidence="1">
    <location>
        <begin position="176"/>
        <end position="197"/>
    </location>
</feature>
<keyword evidence="3" id="KW-1185">Reference proteome</keyword>
<accession>A0ABP9XHS8</accession>
<name>A0ABP9XHS8_9DEIO</name>
<protein>
    <submittedName>
        <fullName evidence="2">Uncharacterized protein</fullName>
    </submittedName>
</protein>
<evidence type="ECO:0000313" key="2">
    <source>
        <dbReference type="EMBL" id="GAA5534914.1"/>
    </source>
</evidence>
<organism evidence="2 3">
    <name type="scientific">Deinococcus aluminii</name>
    <dbReference type="NCBI Taxonomy" id="1656885"/>
    <lineage>
        <taxon>Bacteria</taxon>
        <taxon>Thermotogati</taxon>
        <taxon>Deinococcota</taxon>
        <taxon>Deinococci</taxon>
        <taxon>Deinococcales</taxon>
        <taxon>Deinococcaceae</taxon>
        <taxon>Deinococcus</taxon>
    </lineage>
</organism>
<proteinExistence type="predicted"/>
<dbReference type="RefSeq" id="WP_345457252.1">
    <property type="nucleotide sequence ID" value="NZ_BAABRV010000011.1"/>
</dbReference>
<evidence type="ECO:0000313" key="3">
    <source>
        <dbReference type="Proteomes" id="UP001404956"/>
    </source>
</evidence>
<evidence type="ECO:0000256" key="1">
    <source>
        <dbReference type="SAM" id="MobiDB-lite"/>
    </source>
</evidence>
<dbReference type="EMBL" id="BAABRV010000011">
    <property type="protein sequence ID" value="GAA5534914.1"/>
    <property type="molecule type" value="Genomic_DNA"/>
</dbReference>
<gene>
    <name evidence="2" type="ORF">Dalu01_03330</name>
</gene>
<dbReference type="Proteomes" id="UP001404956">
    <property type="component" value="Unassembled WGS sequence"/>
</dbReference>
<sequence length="207" mass="22974">MLDNILNRVRRGAERVQRRGEEVTQSARLRLEVFQLNRELDGLYARLGRSYHAGADLEVLQGIRDDIRRVDEEISARERLIQELGSDAGDHEAQAPSAPAAVVLTEVYATSDHPATTSTPPARSEPNVPAAVPPPQETTMTDRDTDRPLPTSPNPTVEYSDDLLVPGKATDEQGDDLGRESREKSYTHRNQIDEGREASQNPDPLDM</sequence>
<comment type="caution">
    <text evidence="2">The sequence shown here is derived from an EMBL/GenBank/DDBJ whole genome shotgun (WGS) entry which is preliminary data.</text>
</comment>